<accession>A0AC34FW70</accession>
<name>A0AC34FW70_9BILA</name>
<reference evidence="2" key="1">
    <citation type="submission" date="2022-11" db="UniProtKB">
        <authorList>
            <consortium name="WormBaseParasite"/>
        </authorList>
    </citation>
    <scope>IDENTIFICATION</scope>
</reference>
<protein>
    <submittedName>
        <fullName evidence="2">Uncharacterized protein</fullName>
    </submittedName>
</protein>
<proteinExistence type="predicted"/>
<dbReference type="WBParaSite" id="ES5_v2.g21643.t1">
    <property type="protein sequence ID" value="ES5_v2.g21643.t1"/>
    <property type="gene ID" value="ES5_v2.g21643"/>
</dbReference>
<evidence type="ECO:0000313" key="2">
    <source>
        <dbReference type="WBParaSite" id="ES5_v2.g21643.t1"/>
    </source>
</evidence>
<organism evidence="1 2">
    <name type="scientific">Panagrolaimus sp. ES5</name>
    <dbReference type="NCBI Taxonomy" id="591445"/>
    <lineage>
        <taxon>Eukaryota</taxon>
        <taxon>Metazoa</taxon>
        <taxon>Ecdysozoa</taxon>
        <taxon>Nematoda</taxon>
        <taxon>Chromadorea</taxon>
        <taxon>Rhabditida</taxon>
        <taxon>Tylenchina</taxon>
        <taxon>Panagrolaimomorpha</taxon>
        <taxon>Panagrolaimoidea</taxon>
        <taxon>Panagrolaimidae</taxon>
        <taxon>Panagrolaimus</taxon>
    </lineage>
</organism>
<evidence type="ECO:0000313" key="1">
    <source>
        <dbReference type="Proteomes" id="UP000887579"/>
    </source>
</evidence>
<sequence length="182" mass="21500">MKDEKTICPDKYCPIWRDDDDRKCCVKIDITKTSSKLWITDELNIHGDGGSSNFIPLLRQKLFRYEIRYLRICKKIVTFDDFKFLASSPESIRLWWTEIIDTAGNIVMLETFIEYMLNAHPTLEIHLDFDLSISEDYANELDGLIDAILESERKNLVISYPEQDQNKLKLMESRYYKRDLDA</sequence>
<dbReference type="Proteomes" id="UP000887579">
    <property type="component" value="Unplaced"/>
</dbReference>